<dbReference type="Gene3D" id="3.40.250.10">
    <property type="entry name" value="Rhodanese-like domain"/>
    <property type="match status" value="1"/>
</dbReference>
<dbReference type="SUPFAM" id="SSF52821">
    <property type="entry name" value="Rhodanese/Cell cycle control phosphatase"/>
    <property type="match status" value="1"/>
</dbReference>
<dbReference type="AlphaFoldDB" id="A0A8B8QX04"/>
<dbReference type="GO" id="GO:0009507">
    <property type="term" value="C:chloroplast"/>
    <property type="evidence" value="ECO:0007669"/>
    <property type="project" value="TreeGrafter"/>
</dbReference>
<dbReference type="InterPro" id="IPR001763">
    <property type="entry name" value="Rhodanese-like_dom"/>
</dbReference>
<feature type="region of interest" description="Disordered" evidence="1">
    <location>
        <begin position="15"/>
        <end position="50"/>
    </location>
</feature>
<reference evidence="4" key="1">
    <citation type="submission" date="2025-08" db="UniProtKB">
        <authorList>
            <consortium name="RefSeq"/>
        </authorList>
    </citation>
    <scope>IDENTIFICATION</scope>
    <source>
        <tissue evidence="4">Leaf</tissue>
    </source>
</reference>
<keyword evidence="3" id="KW-1185">Reference proteome</keyword>
<evidence type="ECO:0000313" key="3">
    <source>
        <dbReference type="Proteomes" id="UP000827889"/>
    </source>
</evidence>
<sequence length="229" mass="25446">MAIGWNHLSTTCSLPGTHGRHESSSHQQHFLAPPRRAKPHRPLRPSAVPSNNARQLIESGAICPILPREAASAIMDGGYVMLDVRPEWEREKARVAGSLHVPLFVEDRDNGPLTLLKKWVHFGYIGLWTGQNFTTLNSDFIEQVEGKVPDKDARMLIACGEGLRSMMAASKLYDHGYRNLGWLAGGFNRSKDSDFPDVEGHEKLQYATIGGASYFFLQLLILLQAVGKE</sequence>
<dbReference type="InterPro" id="IPR036873">
    <property type="entry name" value="Rhodanese-like_dom_sf"/>
</dbReference>
<gene>
    <name evidence="4" type="primary">LOC115756199</name>
</gene>
<name>A0A8B8QX04_9MYRT</name>
<evidence type="ECO:0000259" key="2">
    <source>
        <dbReference type="PROSITE" id="PS50206"/>
    </source>
</evidence>
<accession>A0A8B8QX04</accession>
<evidence type="ECO:0000256" key="1">
    <source>
        <dbReference type="SAM" id="MobiDB-lite"/>
    </source>
</evidence>
<dbReference type="GeneID" id="115756199"/>
<dbReference type="PANTHER" id="PTHR45510:SF1">
    <property type="entry name" value="RHODANESE-LIKE DOMAIN-CONTAINING PROTEIN 10"/>
    <property type="match status" value="1"/>
</dbReference>
<dbReference type="Pfam" id="PF00581">
    <property type="entry name" value="Rhodanese"/>
    <property type="match status" value="1"/>
</dbReference>
<dbReference type="CDD" id="cd00158">
    <property type="entry name" value="RHOD"/>
    <property type="match status" value="1"/>
</dbReference>
<organism evidence="3 4">
    <name type="scientific">Rhodamnia argentea</name>
    <dbReference type="NCBI Taxonomy" id="178133"/>
    <lineage>
        <taxon>Eukaryota</taxon>
        <taxon>Viridiplantae</taxon>
        <taxon>Streptophyta</taxon>
        <taxon>Embryophyta</taxon>
        <taxon>Tracheophyta</taxon>
        <taxon>Spermatophyta</taxon>
        <taxon>Magnoliopsida</taxon>
        <taxon>eudicotyledons</taxon>
        <taxon>Gunneridae</taxon>
        <taxon>Pentapetalae</taxon>
        <taxon>rosids</taxon>
        <taxon>malvids</taxon>
        <taxon>Myrtales</taxon>
        <taxon>Myrtaceae</taxon>
        <taxon>Myrtoideae</taxon>
        <taxon>Myrteae</taxon>
        <taxon>Australasian group</taxon>
        <taxon>Rhodamnia</taxon>
    </lineage>
</organism>
<dbReference type="InterPro" id="IPR044614">
    <property type="entry name" value="STR10"/>
</dbReference>
<dbReference type="SMART" id="SM00450">
    <property type="entry name" value="RHOD"/>
    <property type="match status" value="1"/>
</dbReference>
<feature type="domain" description="Rhodanese" evidence="2">
    <location>
        <begin position="75"/>
        <end position="199"/>
    </location>
</feature>
<proteinExistence type="predicted"/>
<dbReference type="PROSITE" id="PS50206">
    <property type="entry name" value="RHODANESE_3"/>
    <property type="match status" value="1"/>
</dbReference>
<dbReference type="KEGG" id="rarg:115756199"/>
<dbReference type="Proteomes" id="UP000827889">
    <property type="component" value="Chromosome 7"/>
</dbReference>
<evidence type="ECO:0000313" key="4">
    <source>
        <dbReference type="RefSeq" id="XP_048138389.1"/>
    </source>
</evidence>
<dbReference type="FunFam" id="3.40.250.10:FF:000047">
    <property type="entry name" value="Rhodanese-like domain-containing protein 10"/>
    <property type="match status" value="1"/>
</dbReference>
<protein>
    <submittedName>
        <fullName evidence="4">Rhodanese-like domain-containing protein 10</fullName>
    </submittedName>
</protein>
<dbReference type="RefSeq" id="XP_048138389.1">
    <property type="nucleotide sequence ID" value="XM_048282432.1"/>
</dbReference>
<dbReference type="PANTHER" id="PTHR45510">
    <property type="entry name" value="RHODANESE-LIKE DOMAIN-CONTAINING PROTEIN 10"/>
    <property type="match status" value="1"/>
</dbReference>